<sequence length="133" mass="14899">MIQAKLMVWITALIFFGYGALFTLSPNALFERVTDSALFSYSASIDVRATYGGMSVAVGIILILLVIKDETLKVSVVASTLLAGFMAFARTMGIAIESQPNDTMLLYLLAEAFFTFWGLFILWKLPKRRFYFK</sequence>
<evidence type="ECO:0000313" key="2">
    <source>
        <dbReference type="EMBL" id="SNX48259.1"/>
    </source>
</evidence>
<dbReference type="AlphaFoldDB" id="A0A240EJ92"/>
<keyword evidence="1" id="KW-0812">Transmembrane</keyword>
<dbReference type="OrthoDB" id="6401891at2"/>
<dbReference type="EMBL" id="OANU01000023">
    <property type="protein sequence ID" value="SNX48259.1"/>
    <property type="molecule type" value="Genomic_DNA"/>
</dbReference>
<keyword evidence="1" id="KW-0472">Membrane</keyword>
<accession>A0A240EJ92</accession>
<dbReference type="InterPro" id="IPR025597">
    <property type="entry name" value="DUF4345"/>
</dbReference>
<dbReference type="Proteomes" id="UP000219336">
    <property type="component" value="Unassembled WGS sequence"/>
</dbReference>
<proteinExistence type="predicted"/>
<dbReference type="Pfam" id="PF14248">
    <property type="entry name" value="DUF4345"/>
    <property type="match status" value="1"/>
</dbReference>
<protein>
    <recommendedName>
        <fullName evidence="4">DUF4345 domain-containing protein</fullName>
    </recommendedName>
</protein>
<organism evidence="2 3">
    <name type="scientific">Vibrio thalassae</name>
    <dbReference type="NCBI Taxonomy" id="1243014"/>
    <lineage>
        <taxon>Bacteria</taxon>
        <taxon>Pseudomonadati</taxon>
        <taxon>Pseudomonadota</taxon>
        <taxon>Gammaproteobacteria</taxon>
        <taxon>Vibrionales</taxon>
        <taxon>Vibrionaceae</taxon>
        <taxon>Vibrio</taxon>
    </lineage>
</organism>
<evidence type="ECO:0000256" key="1">
    <source>
        <dbReference type="SAM" id="Phobius"/>
    </source>
</evidence>
<keyword evidence="1" id="KW-1133">Transmembrane helix</keyword>
<evidence type="ECO:0000313" key="3">
    <source>
        <dbReference type="Proteomes" id="UP000219336"/>
    </source>
</evidence>
<evidence type="ECO:0008006" key="4">
    <source>
        <dbReference type="Google" id="ProtNLM"/>
    </source>
</evidence>
<reference evidence="3" key="1">
    <citation type="submission" date="2016-06" db="EMBL/GenBank/DDBJ databases">
        <authorList>
            <person name="Rodrigo-Torres L."/>
            <person name="Arahal R.D."/>
            <person name="Lucena T."/>
        </authorList>
    </citation>
    <scope>NUCLEOTIDE SEQUENCE [LARGE SCALE GENOMIC DNA]</scope>
    <source>
        <strain evidence="3">CECT8203</strain>
    </source>
</reference>
<feature type="transmembrane region" description="Helical" evidence="1">
    <location>
        <begin position="104"/>
        <end position="123"/>
    </location>
</feature>
<keyword evidence="3" id="KW-1185">Reference proteome</keyword>
<feature type="transmembrane region" description="Helical" evidence="1">
    <location>
        <begin position="74"/>
        <end position="92"/>
    </location>
</feature>
<gene>
    <name evidence="2" type="ORF">VTH8203_01877</name>
</gene>
<dbReference type="RefSeq" id="WP_096993452.1">
    <property type="nucleotide sequence ID" value="NZ_JBHSII010000011.1"/>
</dbReference>
<feature type="transmembrane region" description="Helical" evidence="1">
    <location>
        <begin position="49"/>
        <end position="67"/>
    </location>
</feature>
<name>A0A240EJ92_9VIBR</name>
<feature type="transmembrane region" description="Helical" evidence="1">
    <location>
        <begin position="7"/>
        <end position="29"/>
    </location>
</feature>